<keyword evidence="1" id="KW-0812">Transmembrane</keyword>
<evidence type="ECO:0000313" key="3">
    <source>
        <dbReference type="Proteomes" id="UP000292052"/>
    </source>
</evidence>
<dbReference type="AlphaFoldDB" id="A0A482VLR6"/>
<dbReference type="Proteomes" id="UP000292052">
    <property type="component" value="Unassembled WGS sequence"/>
</dbReference>
<sequence>MSTATNIFEVLTGSSGAFLDMNCDSFVPGWLFSLFSLEYMPWLWAMIGSILVGLSGVLPLLVIPIDQTDNLKQGG</sequence>
<keyword evidence="1" id="KW-0472">Membrane</keyword>
<feature type="transmembrane region" description="Helical" evidence="1">
    <location>
        <begin position="42"/>
        <end position="63"/>
    </location>
</feature>
<keyword evidence="1" id="KW-1133">Transmembrane helix</keyword>
<protein>
    <submittedName>
        <fullName evidence="2">Uncharacterized protein</fullName>
    </submittedName>
</protein>
<proteinExistence type="predicted"/>
<evidence type="ECO:0000256" key="1">
    <source>
        <dbReference type="SAM" id="Phobius"/>
    </source>
</evidence>
<gene>
    <name evidence="2" type="ORF">BDFB_012254</name>
</gene>
<accession>A0A482VLR6</accession>
<reference evidence="2 3" key="1">
    <citation type="submission" date="2017-03" db="EMBL/GenBank/DDBJ databases">
        <title>Genome of the blue death feigning beetle - Asbolus verrucosus.</title>
        <authorList>
            <person name="Rider S.D."/>
        </authorList>
    </citation>
    <scope>NUCLEOTIDE SEQUENCE [LARGE SCALE GENOMIC DNA]</scope>
    <source>
        <strain evidence="2">Butters</strain>
        <tissue evidence="2">Head and leg muscle</tissue>
    </source>
</reference>
<evidence type="ECO:0000313" key="2">
    <source>
        <dbReference type="EMBL" id="RZC33379.1"/>
    </source>
</evidence>
<comment type="caution">
    <text evidence="2">The sequence shown here is derived from an EMBL/GenBank/DDBJ whole genome shotgun (WGS) entry which is preliminary data.</text>
</comment>
<organism evidence="2 3">
    <name type="scientific">Asbolus verrucosus</name>
    <name type="common">Desert ironclad beetle</name>
    <dbReference type="NCBI Taxonomy" id="1661398"/>
    <lineage>
        <taxon>Eukaryota</taxon>
        <taxon>Metazoa</taxon>
        <taxon>Ecdysozoa</taxon>
        <taxon>Arthropoda</taxon>
        <taxon>Hexapoda</taxon>
        <taxon>Insecta</taxon>
        <taxon>Pterygota</taxon>
        <taxon>Neoptera</taxon>
        <taxon>Endopterygota</taxon>
        <taxon>Coleoptera</taxon>
        <taxon>Polyphaga</taxon>
        <taxon>Cucujiformia</taxon>
        <taxon>Tenebrionidae</taxon>
        <taxon>Pimeliinae</taxon>
        <taxon>Asbolus</taxon>
    </lineage>
</organism>
<dbReference type="EMBL" id="QDEB01089293">
    <property type="protein sequence ID" value="RZC33379.1"/>
    <property type="molecule type" value="Genomic_DNA"/>
</dbReference>
<keyword evidence="3" id="KW-1185">Reference proteome</keyword>
<name>A0A482VLR6_ASBVE</name>